<protein>
    <submittedName>
        <fullName evidence="2">Uncharacterized protein</fullName>
    </submittedName>
</protein>
<feature type="non-terminal residue" evidence="2">
    <location>
        <position position="86"/>
    </location>
</feature>
<keyword evidence="1" id="KW-0175">Coiled coil</keyword>
<comment type="caution">
    <text evidence="2">The sequence shown here is derived from an EMBL/GenBank/DDBJ whole genome shotgun (WGS) entry which is preliminary data.</text>
</comment>
<organism evidence="2">
    <name type="scientific">marine sediment metagenome</name>
    <dbReference type="NCBI Taxonomy" id="412755"/>
    <lineage>
        <taxon>unclassified sequences</taxon>
        <taxon>metagenomes</taxon>
        <taxon>ecological metagenomes</taxon>
    </lineage>
</organism>
<feature type="coiled-coil region" evidence="1">
    <location>
        <begin position="58"/>
        <end position="85"/>
    </location>
</feature>
<evidence type="ECO:0000256" key="1">
    <source>
        <dbReference type="SAM" id="Coils"/>
    </source>
</evidence>
<gene>
    <name evidence="2" type="ORF">S12H4_59269</name>
</gene>
<accession>X1VT95</accession>
<sequence>MSLEDLLWVGHYNGHEEGIRQIYNYLKDYEFTSPYDIESLTENVAGVFEGTANFMQEVAIKQSDLDILRNKLKEIEADILKIKNYI</sequence>
<name>X1VT95_9ZZZZ</name>
<dbReference type="EMBL" id="BARW01038680">
    <property type="protein sequence ID" value="GAJ24142.1"/>
    <property type="molecule type" value="Genomic_DNA"/>
</dbReference>
<evidence type="ECO:0000313" key="2">
    <source>
        <dbReference type="EMBL" id="GAJ24142.1"/>
    </source>
</evidence>
<proteinExistence type="predicted"/>
<reference evidence="2" key="1">
    <citation type="journal article" date="2014" name="Front. Microbiol.">
        <title>High frequency of phylogenetically diverse reductive dehalogenase-homologous genes in deep subseafloor sedimentary metagenomes.</title>
        <authorList>
            <person name="Kawai M."/>
            <person name="Futagami T."/>
            <person name="Toyoda A."/>
            <person name="Takaki Y."/>
            <person name="Nishi S."/>
            <person name="Hori S."/>
            <person name="Arai W."/>
            <person name="Tsubouchi T."/>
            <person name="Morono Y."/>
            <person name="Uchiyama I."/>
            <person name="Ito T."/>
            <person name="Fujiyama A."/>
            <person name="Inagaki F."/>
            <person name="Takami H."/>
        </authorList>
    </citation>
    <scope>NUCLEOTIDE SEQUENCE</scope>
    <source>
        <strain evidence="2">Expedition CK06-06</strain>
    </source>
</reference>
<dbReference type="AlphaFoldDB" id="X1VT95"/>